<keyword evidence="1" id="KW-0812">Transmembrane</keyword>
<sequence length="137" mass="15716">MAKDSKRKWILIFILAFALNFIWENLHSFLYADYQGGKITEFILARAALADAAVILGMIIFSRLIPFSKNRPWILILLGVIIAVLIEKWALLTGRWQYNDAMPIIPFLGIGLTPTIQLGFLGHVIHRIIFKQRYGNF</sequence>
<evidence type="ECO:0000256" key="1">
    <source>
        <dbReference type="SAM" id="Phobius"/>
    </source>
</evidence>
<feature type="transmembrane region" description="Helical" evidence="1">
    <location>
        <begin position="73"/>
        <end position="92"/>
    </location>
</feature>
<gene>
    <name evidence="2" type="ORF">A3A10_03065</name>
</gene>
<proteinExistence type="predicted"/>
<dbReference type="Proteomes" id="UP000178116">
    <property type="component" value="Unassembled WGS sequence"/>
</dbReference>
<organism evidence="2 3">
    <name type="scientific">Candidatus Tagabacteria bacterium RIFCSPLOWO2_01_FULL_42_9</name>
    <dbReference type="NCBI Taxonomy" id="1802296"/>
    <lineage>
        <taxon>Bacteria</taxon>
        <taxon>Candidatus Tagaibacteriota</taxon>
    </lineage>
</organism>
<reference evidence="2 3" key="1">
    <citation type="journal article" date="2016" name="Nat. Commun.">
        <title>Thousands of microbial genomes shed light on interconnected biogeochemical processes in an aquifer system.</title>
        <authorList>
            <person name="Anantharaman K."/>
            <person name="Brown C.T."/>
            <person name="Hug L.A."/>
            <person name="Sharon I."/>
            <person name="Castelle C.J."/>
            <person name="Probst A.J."/>
            <person name="Thomas B.C."/>
            <person name="Singh A."/>
            <person name="Wilkins M.J."/>
            <person name="Karaoz U."/>
            <person name="Brodie E.L."/>
            <person name="Williams K.H."/>
            <person name="Hubbard S.S."/>
            <person name="Banfield J.F."/>
        </authorList>
    </citation>
    <scope>NUCLEOTIDE SEQUENCE [LARGE SCALE GENOMIC DNA]</scope>
</reference>
<dbReference type="AlphaFoldDB" id="A0A1G2LTD7"/>
<keyword evidence="1" id="KW-1133">Transmembrane helix</keyword>
<accession>A0A1G2LTD7</accession>
<dbReference type="EMBL" id="MHRA01000040">
    <property type="protein sequence ID" value="OHA14900.1"/>
    <property type="molecule type" value="Genomic_DNA"/>
</dbReference>
<evidence type="ECO:0000313" key="2">
    <source>
        <dbReference type="EMBL" id="OHA14900.1"/>
    </source>
</evidence>
<evidence type="ECO:0000313" key="3">
    <source>
        <dbReference type="Proteomes" id="UP000178116"/>
    </source>
</evidence>
<feature type="transmembrane region" description="Helical" evidence="1">
    <location>
        <begin position="104"/>
        <end position="125"/>
    </location>
</feature>
<feature type="transmembrane region" description="Helical" evidence="1">
    <location>
        <begin position="7"/>
        <end position="23"/>
    </location>
</feature>
<protein>
    <submittedName>
        <fullName evidence="2">Uncharacterized protein</fullName>
    </submittedName>
</protein>
<comment type="caution">
    <text evidence="2">The sequence shown here is derived from an EMBL/GenBank/DDBJ whole genome shotgun (WGS) entry which is preliminary data.</text>
</comment>
<feature type="transmembrane region" description="Helical" evidence="1">
    <location>
        <begin position="43"/>
        <end position="61"/>
    </location>
</feature>
<name>A0A1G2LTD7_9BACT</name>
<keyword evidence="1" id="KW-0472">Membrane</keyword>